<keyword evidence="12" id="KW-1185">Reference proteome</keyword>
<reference evidence="11" key="1">
    <citation type="submission" date="2015-04" db="UniProtKB">
        <authorList>
            <consortium name="EnsemblPlants"/>
        </authorList>
    </citation>
    <scope>IDENTIFICATION</scope>
    <source>
        <strain evidence="11">SL10</strain>
    </source>
</reference>
<dbReference type="AlphaFoldDB" id="A0A0E0H345"/>
<dbReference type="Gene3D" id="2.160.20.10">
    <property type="entry name" value="Single-stranded right-handed beta-helix, Pectin lyase-like"/>
    <property type="match status" value="1"/>
</dbReference>
<keyword evidence="6" id="KW-1015">Disulfide bond</keyword>
<keyword evidence="4" id="KW-0378">Hydrolase</keyword>
<organism evidence="11">
    <name type="scientific">Oryza nivara</name>
    <name type="common">Indian wild rice</name>
    <name type="synonym">Oryza sativa f. spontanea</name>
    <dbReference type="NCBI Taxonomy" id="4536"/>
    <lineage>
        <taxon>Eukaryota</taxon>
        <taxon>Viridiplantae</taxon>
        <taxon>Streptophyta</taxon>
        <taxon>Embryophyta</taxon>
        <taxon>Tracheophyta</taxon>
        <taxon>Spermatophyta</taxon>
        <taxon>Magnoliopsida</taxon>
        <taxon>Liliopsida</taxon>
        <taxon>Poales</taxon>
        <taxon>Poaceae</taxon>
        <taxon>BOP clade</taxon>
        <taxon>Oryzoideae</taxon>
        <taxon>Oryzeae</taxon>
        <taxon>Oryzinae</taxon>
        <taxon>Oryza</taxon>
    </lineage>
</organism>
<dbReference type="InterPro" id="IPR011050">
    <property type="entry name" value="Pectin_lyase_fold/virulence"/>
</dbReference>
<dbReference type="PRINTS" id="PR00131">
    <property type="entry name" value="GLHYDRLASE1"/>
</dbReference>
<feature type="region of interest" description="Disordered" evidence="8">
    <location>
        <begin position="651"/>
        <end position="729"/>
    </location>
</feature>
<dbReference type="STRING" id="4536.A0A0E0H345"/>
<dbReference type="SUPFAM" id="SSF51126">
    <property type="entry name" value="Pectin lyase-like"/>
    <property type="match status" value="1"/>
</dbReference>
<dbReference type="Proteomes" id="UP000006591">
    <property type="component" value="Chromosome 4"/>
</dbReference>
<dbReference type="GO" id="GO:0004565">
    <property type="term" value="F:beta-galactosidase activity"/>
    <property type="evidence" value="ECO:0007669"/>
    <property type="project" value="UniProtKB-ARBA"/>
</dbReference>
<proteinExistence type="inferred from homology"/>
<reference evidence="11" key="2">
    <citation type="submission" date="2018-04" db="EMBL/GenBank/DDBJ databases">
        <title>OnivRS2 (Oryza nivara Reference Sequence Version 2).</title>
        <authorList>
            <person name="Zhang J."/>
            <person name="Kudrna D."/>
            <person name="Lee S."/>
            <person name="Talag J."/>
            <person name="Rajasekar S."/>
            <person name="Welchert J."/>
            <person name="Hsing Y.-I."/>
            <person name="Wing R.A."/>
        </authorList>
    </citation>
    <scope>NUCLEOTIDE SEQUENCE [LARGE SCALE GENOMIC DNA]</scope>
    <source>
        <strain evidence="11">SL10</strain>
    </source>
</reference>
<evidence type="ECO:0000256" key="3">
    <source>
        <dbReference type="ARBA" id="ARBA00022729"/>
    </source>
</evidence>
<dbReference type="GO" id="GO:0033907">
    <property type="term" value="F:beta-D-fucosidase activity"/>
    <property type="evidence" value="ECO:0007669"/>
    <property type="project" value="UniProtKB-ARBA"/>
</dbReference>
<dbReference type="InterPro" id="IPR001360">
    <property type="entry name" value="Glyco_hydro_1"/>
</dbReference>
<dbReference type="GO" id="GO:0042545">
    <property type="term" value="P:cell wall modification"/>
    <property type="evidence" value="ECO:0007669"/>
    <property type="project" value="InterPro"/>
</dbReference>
<feature type="domain" description="Pectinesterase catalytic" evidence="10">
    <location>
        <begin position="509"/>
        <end position="644"/>
    </location>
</feature>
<evidence type="ECO:0000256" key="9">
    <source>
        <dbReference type="SAM" id="SignalP"/>
    </source>
</evidence>
<keyword evidence="5" id="KW-0063">Aspartyl esterase</keyword>
<dbReference type="SUPFAM" id="SSF51445">
    <property type="entry name" value="(Trans)glycosidases"/>
    <property type="match status" value="2"/>
</dbReference>
<feature type="compositionally biased region" description="Basic and acidic residues" evidence="8">
    <location>
        <begin position="683"/>
        <end position="692"/>
    </location>
</feature>
<dbReference type="GO" id="GO:0045490">
    <property type="term" value="P:pectin catabolic process"/>
    <property type="evidence" value="ECO:0007669"/>
    <property type="project" value="UniProtKB-UniPathway"/>
</dbReference>
<dbReference type="UniPathway" id="UPA00545">
    <property type="reaction ID" value="UER00823"/>
</dbReference>
<dbReference type="Pfam" id="PF01095">
    <property type="entry name" value="Pectinesterase"/>
    <property type="match status" value="1"/>
</dbReference>
<dbReference type="PROSITE" id="PS00653">
    <property type="entry name" value="GLYCOSYL_HYDROL_F1_2"/>
    <property type="match status" value="1"/>
</dbReference>
<keyword evidence="7" id="KW-0325">Glycoprotein</keyword>
<feature type="chain" id="PRO_5002361252" description="Pectinesterase catalytic domain-containing protein" evidence="9">
    <location>
        <begin position="27"/>
        <end position="1216"/>
    </location>
</feature>
<evidence type="ECO:0000256" key="8">
    <source>
        <dbReference type="SAM" id="MobiDB-lite"/>
    </source>
</evidence>
<evidence type="ECO:0000259" key="10">
    <source>
        <dbReference type="Pfam" id="PF01095"/>
    </source>
</evidence>
<dbReference type="HOGENOM" id="CLU_001859_2_1_1"/>
<evidence type="ECO:0000256" key="1">
    <source>
        <dbReference type="ARBA" id="ARBA00005184"/>
    </source>
</evidence>
<dbReference type="PANTHER" id="PTHR10353:SF159">
    <property type="entry name" value="BETA-GLUCOSIDASE 16"/>
    <property type="match status" value="1"/>
</dbReference>
<dbReference type="InterPro" id="IPR000070">
    <property type="entry name" value="Pectinesterase_cat"/>
</dbReference>
<evidence type="ECO:0000313" key="11">
    <source>
        <dbReference type="EnsemblPlants" id="ONIVA04G16920.1"/>
    </source>
</evidence>
<keyword evidence="3 9" id="KW-0732">Signal</keyword>
<dbReference type="GO" id="GO:0030599">
    <property type="term" value="F:pectinesterase activity"/>
    <property type="evidence" value="ECO:0007669"/>
    <property type="project" value="InterPro"/>
</dbReference>
<feature type="compositionally biased region" description="Basic and acidic residues" evidence="8">
    <location>
        <begin position="664"/>
        <end position="675"/>
    </location>
</feature>
<evidence type="ECO:0000256" key="2">
    <source>
        <dbReference type="ARBA" id="ARBA00010838"/>
    </source>
</evidence>
<protein>
    <recommendedName>
        <fullName evidence="10">Pectinesterase catalytic domain-containing protein</fullName>
    </recommendedName>
</protein>
<sequence>MAVAAATRIAVVVVAALAALAPGARGLRRDDFPVGFLFGAATSAYQIEGAYLDDNKGLNNWDVFTHTQAGRISDRRNGDVADDHYHRYTEDVEILHNLGVNSYRFSISWARILPRGRFGGVNSAGIAFYNRLIDALLQKGIQPFVTLNHFDIPQELEIRYGGWLGAGIRKEFGYYSDVCFKAFGDRVRFWTTFNEPNLITKFQFMLGAYPPNRCSPPFGSCNSGDSRREPYTAAHNILLSHAAAVHNYKTNYQAKQGGSIGIVVAMKWYEPLTNSTEDVRAARRALAFEVDWFLDPIFFGEYPREMREILSSNLPKFTPEEKKLLQNKVDFIGINQYTAIYAKDCIYSPCALNTYEGNALVYTTGVRNGAKIGKPTAFSTYFVVPESIESAVMYVNGRYKDTTIYITENGYSQHSDTNMEDLINDVERVNYLQGYLKYLSSAVRKGANVGGYFMWSLIDNFEWVFGYTIKFGLYHVDFDTQERIPKMSAKWYRDFLTGSNVTDDTQVRRMANITMYGDCSKKSIITGSKNIADGVRIWKTATFAVDSDRFTAMRLGIRNTAGEEKQQTLALRVKADKSIFFNCRIEGNQDTLFAQAYRQFYRSCVILVKPSLPGKPTVVTAHGRRDRQQTTGFVVHHSQVVAAAPPAAFARPRAAGLRPPGAARGEDSRRAEGRAKATPHPQIENRDGERRGTVWAAGKTHARDGGGVARGAPHRAPAPPPLRRLGRRPQPVEGGYLEGNKGLSNWDVFTHKQGTIEDGSNGDTANDHYHRYMEDIELMHSLGVNSYRFSISWARILPKGRFGDVNPDGVAFYNALIDGLVQKGIQPFVTICHYDIPHELDERYGGWLSPEIQKDFSYFAEVCFKLFGDRIKFWTTFNQPNLSIKFSYMDGFYSPGRCSEPFGKCALGNSSIEPYVAGHNIILSHANAVSVYRNKYQVQGLPFRQKDYKGKQGGQIGIALSITWYEPFRNTTIDLLAVKRALSFGASWFLDPILLGDYPTEMREVLGQSLPKFTSKQKNRLQSTKLDFIGLNHYTTCYVKDCIFSPCEIDPVNADARVFSLYERDGVPIGKATGAPFFHDVPRGMEEAVTYYKQRYNNTPTYITENGYSQASNSNMTAKDFTNDTGRITYIQGYLTSLASAIRKGADVRGYFVWSLLDDFEWNFGYTLRFGLYHVHYKTLKRTPKLSVDWYRKFLTGSLLRRKFRDESQLHKFNSY</sequence>
<dbReference type="Pfam" id="PF00232">
    <property type="entry name" value="Glyco_hydro_1"/>
    <property type="match status" value="2"/>
</dbReference>
<dbReference type="Gene3D" id="3.20.20.80">
    <property type="entry name" value="Glycosidases"/>
    <property type="match status" value="2"/>
</dbReference>
<dbReference type="GO" id="GO:0008422">
    <property type="term" value="F:beta-glucosidase activity"/>
    <property type="evidence" value="ECO:0007669"/>
    <property type="project" value="UniProtKB-ARBA"/>
</dbReference>
<dbReference type="EnsemblPlants" id="ONIVA04G16920.1">
    <property type="protein sequence ID" value="ONIVA04G16920.1"/>
    <property type="gene ID" value="ONIVA04G16920"/>
</dbReference>
<evidence type="ECO:0000256" key="6">
    <source>
        <dbReference type="ARBA" id="ARBA00023157"/>
    </source>
</evidence>
<evidence type="ECO:0000256" key="7">
    <source>
        <dbReference type="ARBA" id="ARBA00023180"/>
    </source>
</evidence>
<dbReference type="PANTHER" id="PTHR10353">
    <property type="entry name" value="GLYCOSYL HYDROLASE"/>
    <property type="match status" value="1"/>
</dbReference>
<name>A0A0E0H345_ORYNI</name>
<comment type="similarity">
    <text evidence="2">Belongs to the glycosyl hydrolase 1 family.</text>
</comment>
<dbReference type="eggNOG" id="KOG0626">
    <property type="taxonomic scope" value="Eukaryota"/>
</dbReference>
<dbReference type="Gramene" id="ONIVA04G16920.1">
    <property type="protein sequence ID" value="ONIVA04G16920.1"/>
    <property type="gene ID" value="ONIVA04G16920"/>
</dbReference>
<evidence type="ECO:0000256" key="4">
    <source>
        <dbReference type="ARBA" id="ARBA00022801"/>
    </source>
</evidence>
<feature type="signal peptide" evidence="9">
    <location>
        <begin position="1"/>
        <end position="26"/>
    </location>
</feature>
<dbReference type="InterPro" id="IPR033132">
    <property type="entry name" value="GH_1_N_CS"/>
</dbReference>
<dbReference type="FunFam" id="3.20.20.80:FF:000020">
    <property type="entry name" value="Beta-glucosidase 12"/>
    <property type="match status" value="2"/>
</dbReference>
<dbReference type="InterPro" id="IPR017853">
    <property type="entry name" value="GH"/>
</dbReference>
<feature type="compositionally biased region" description="Low complexity" evidence="8">
    <location>
        <begin position="651"/>
        <end position="663"/>
    </location>
</feature>
<comment type="pathway">
    <text evidence="1">Glycan metabolism; pectin degradation; 2-dehydro-3-deoxy-D-gluconate from pectin: step 1/5.</text>
</comment>
<dbReference type="OMA" id="YTTIYTK"/>
<dbReference type="InterPro" id="IPR012334">
    <property type="entry name" value="Pectin_lyas_fold"/>
</dbReference>
<evidence type="ECO:0000313" key="12">
    <source>
        <dbReference type="Proteomes" id="UP000006591"/>
    </source>
</evidence>
<accession>A0A0E0H345</accession>
<evidence type="ECO:0000256" key="5">
    <source>
        <dbReference type="ARBA" id="ARBA00023085"/>
    </source>
</evidence>